<dbReference type="AlphaFoldDB" id="A0A418NHB5"/>
<dbReference type="CDD" id="cd01300">
    <property type="entry name" value="YtcJ_like"/>
    <property type="match status" value="1"/>
</dbReference>
<organism evidence="3 4">
    <name type="scientific">Pelagerythrobacter aerophilus</name>
    <dbReference type="NCBI Taxonomy" id="2306995"/>
    <lineage>
        <taxon>Bacteria</taxon>
        <taxon>Pseudomonadati</taxon>
        <taxon>Pseudomonadota</taxon>
        <taxon>Alphaproteobacteria</taxon>
        <taxon>Sphingomonadales</taxon>
        <taxon>Erythrobacteraceae</taxon>
        <taxon>Pelagerythrobacter</taxon>
    </lineage>
</organism>
<gene>
    <name evidence="3" type="ORF">D2V04_09095</name>
</gene>
<dbReference type="InterPro" id="IPR011059">
    <property type="entry name" value="Metal-dep_hydrolase_composite"/>
</dbReference>
<evidence type="ECO:0000313" key="3">
    <source>
        <dbReference type="EMBL" id="RIV78031.1"/>
    </source>
</evidence>
<keyword evidence="1" id="KW-0732">Signal</keyword>
<dbReference type="PROSITE" id="PS51257">
    <property type="entry name" value="PROKAR_LIPOPROTEIN"/>
    <property type="match status" value="1"/>
</dbReference>
<keyword evidence="4" id="KW-1185">Reference proteome</keyword>
<dbReference type="RefSeq" id="WP_119513246.1">
    <property type="nucleotide sequence ID" value="NZ_QXFK01000016.1"/>
</dbReference>
<dbReference type="InterPro" id="IPR032466">
    <property type="entry name" value="Metal_Hydrolase"/>
</dbReference>
<evidence type="ECO:0000259" key="2">
    <source>
        <dbReference type="Pfam" id="PF07969"/>
    </source>
</evidence>
<name>A0A418NHB5_9SPHN</name>
<dbReference type="InterPro" id="IPR033932">
    <property type="entry name" value="YtcJ-like"/>
</dbReference>
<dbReference type="PANTHER" id="PTHR22642">
    <property type="entry name" value="IMIDAZOLONEPROPIONASE"/>
    <property type="match status" value="1"/>
</dbReference>
<dbReference type="GO" id="GO:0016810">
    <property type="term" value="F:hydrolase activity, acting on carbon-nitrogen (but not peptide) bonds"/>
    <property type="evidence" value="ECO:0007669"/>
    <property type="project" value="InterPro"/>
</dbReference>
<keyword evidence="3" id="KW-0378">Hydrolase</keyword>
<proteinExistence type="predicted"/>
<dbReference type="OrthoDB" id="9811399at2"/>
<evidence type="ECO:0000256" key="1">
    <source>
        <dbReference type="SAM" id="SignalP"/>
    </source>
</evidence>
<dbReference type="SUPFAM" id="SSF51556">
    <property type="entry name" value="Metallo-dependent hydrolases"/>
    <property type="match status" value="1"/>
</dbReference>
<dbReference type="SUPFAM" id="SSF51338">
    <property type="entry name" value="Composite domain of metallo-dependent hydrolases"/>
    <property type="match status" value="1"/>
</dbReference>
<feature type="chain" id="PRO_5018968277" evidence="1">
    <location>
        <begin position="22"/>
        <end position="565"/>
    </location>
</feature>
<dbReference type="InterPro" id="IPR013108">
    <property type="entry name" value="Amidohydro_3"/>
</dbReference>
<dbReference type="Gene3D" id="3.20.20.140">
    <property type="entry name" value="Metal-dependent hydrolases"/>
    <property type="match status" value="1"/>
</dbReference>
<feature type="signal peptide" evidence="1">
    <location>
        <begin position="1"/>
        <end position="21"/>
    </location>
</feature>
<feature type="domain" description="Amidohydrolase 3" evidence="2">
    <location>
        <begin position="72"/>
        <end position="548"/>
    </location>
</feature>
<dbReference type="PANTHER" id="PTHR22642:SF20">
    <property type="entry name" value="AMIDOHYDROLASE 3 DOMAIN-CONTAINING PROTEIN"/>
    <property type="match status" value="1"/>
</dbReference>
<dbReference type="Gene3D" id="3.10.310.70">
    <property type="match status" value="1"/>
</dbReference>
<dbReference type="Gene3D" id="2.30.40.10">
    <property type="entry name" value="Urease, subunit C, domain 1"/>
    <property type="match status" value="1"/>
</dbReference>
<reference evidence="3 4" key="1">
    <citation type="submission" date="2018-08" db="EMBL/GenBank/DDBJ databases">
        <title>Altererythrobacter sp.Ery1 and Ery12, the genome sequencing of novel strains in genus Alterythrobacter.</title>
        <authorList>
            <person name="Cheng H."/>
            <person name="Wu Y.-H."/>
            <person name="Fang C."/>
            <person name="Xu X.-W."/>
        </authorList>
    </citation>
    <scope>NUCLEOTIDE SEQUENCE [LARGE SCALE GENOMIC DNA]</scope>
    <source>
        <strain evidence="3 4">Ery1</strain>
    </source>
</reference>
<accession>A0A418NHB5</accession>
<protein>
    <submittedName>
        <fullName evidence="3">Amidohydrolase</fullName>
    </submittedName>
</protein>
<evidence type="ECO:0000313" key="4">
    <source>
        <dbReference type="Proteomes" id="UP000285092"/>
    </source>
</evidence>
<sequence length="565" mass="60840">MIRLATSVLALAIGCWSAAAAADTLIDNIQGITVDEDGKIDNFTGLVIGDDGRIREVLDRRDKRPRDIDFQVDGEGRFVIPGMIDSHLHVMGLGFAAITLDLSDTNSLEEAQARIAEYAAANPGRRWIMGRGWNQVKWGLDRFPTAAELDAVVADRPVWLERVDGHAGWANSAAMRIAGVTEATADPAGGRIERIAGTRKPAGVFVDAATDLIAAKVPAPRPADRDLALQKAQEILLRNGVTAAADMGTTIEDWQSYRRAGDGGWLKVRIMAYAAGTGAMELIAGSRPSPWLYDDKLRLNGVKIYLDGALGSRGAWLKRPYADDPDNTGLPLLTGSQLRNLMSRAALDKFQIAVHAIGDAANGEVLSAIDELAGTYEGDRRWRIEHAQIVDPADIAKFGEHGIVASMQPVHQTSDRLMAEARLDPARLEGAYAWKSIADAGATLVFGSDAPVESPDPFAGLAAAFTRQGADGQPFGGWRPEEAVTRERALAAFTSDGAYAAFAEGRFGRLIEGERADFVMIDRDPLLATPDELRATRVLETWVGGERYYLAANESEDAPGNTSAR</sequence>
<dbReference type="Pfam" id="PF07969">
    <property type="entry name" value="Amidohydro_3"/>
    <property type="match status" value="1"/>
</dbReference>
<comment type="caution">
    <text evidence="3">The sequence shown here is derived from an EMBL/GenBank/DDBJ whole genome shotgun (WGS) entry which is preliminary data.</text>
</comment>
<dbReference type="EMBL" id="QXFK01000016">
    <property type="protein sequence ID" value="RIV78031.1"/>
    <property type="molecule type" value="Genomic_DNA"/>
</dbReference>
<dbReference type="Proteomes" id="UP000285092">
    <property type="component" value="Unassembled WGS sequence"/>
</dbReference>